<dbReference type="PANTHER" id="PTHR10760:SF2">
    <property type="entry name" value="LD13476P-RELATED"/>
    <property type="match status" value="1"/>
</dbReference>
<dbReference type="InterPro" id="IPR049337">
    <property type="entry name" value="TOR1A_C"/>
</dbReference>
<feature type="transmembrane region" description="Helical" evidence="2">
    <location>
        <begin position="89"/>
        <end position="111"/>
    </location>
</feature>
<keyword evidence="2" id="KW-1133">Transmembrane helix</keyword>
<gene>
    <name evidence="5" type="primary">LOC136082360</name>
</gene>
<evidence type="ECO:0000259" key="3">
    <source>
        <dbReference type="Pfam" id="PF21376"/>
    </source>
</evidence>
<dbReference type="Gene3D" id="3.40.50.300">
    <property type="entry name" value="P-loop containing nucleotide triphosphate hydrolases"/>
    <property type="match status" value="1"/>
</dbReference>
<dbReference type="InterPro" id="IPR010448">
    <property type="entry name" value="Torsin"/>
</dbReference>
<organism evidence="4 5">
    <name type="scientific">Hydra vulgaris</name>
    <name type="common">Hydra</name>
    <name type="synonym">Hydra attenuata</name>
    <dbReference type="NCBI Taxonomy" id="6087"/>
    <lineage>
        <taxon>Eukaryota</taxon>
        <taxon>Metazoa</taxon>
        <taxon>Cnidaria</taxon>
        <taxon>Hydrozoa</taxon>
        <taxon>Hydroidolina</taxon>
        <taxon>Anthoathecata</taxon>
        <taxon>Aplanulata</taxon>
        <taxon>Hydridae</taxon>
        <taxon>Hydra</taxon>
    </lineage>
</organism>
<sequence>MNFKLICIIILNSLVAYYSVVPKITAAAVIVVVAAISYLKYEYVQTQRATSWYYSFVRNLTQVHSQHATSWYSFVRNPTQVAMNPIEYILIRAGAFVIVCSFFSLLIYVPLVPTPTISPTHIKIPSEVPPVPTPTMPPTPIKVPSEVPPVPTPTMPPTPIKVPSEVPPVPTPTMPPTPIKVPSEVPPVPTPTMPPTPIKVPSEVPPVPTPTMPPTPIKVPSEVPPVPTPTMPPTPIKVPSEVPPVPTPTMPPTPIKVPSEVPPVPTPTMPPTPIKVPSEVPPVPTPTMPPTPIKVPSEGTHHNQKSIENLNEKDFCKNNECCNDQWLIEDLSGLENELNEKVFGQHLANKIVSEAVKSHIKNKDPKSPLVMSFHGKTGTGKTFVSHIVANSLFKKGIESKFFQCKVPAIHFKNNNLKECKDELIKHIQYNSEQCYRMLFVFDEFDFMPVGLSDVMTPYLDYHAAVDGRDYRKNIFIFLSNVAGDMISNYIVRHYKSNRSRESIVSKDLEKYIANIALNSKGGFNDSKIFKKKLVNVYVPFLPLEKKHVKQCAEAEMKNNNYSFKKSTLEAIADDLYYFPDETPSFSVQGCKTVAGKVNQLQRE</sequence>
<reference evidence="5" key="1">
    <citation type="submission" date="2025-08" db="UniProtKB">
        <authorList>
            <consortium name="RefSeq"/>
        </authorList>
    </citation>
    <scope>IDENTIFICATION</scope>
</reference>
<dbReference type="InterPro" id="IPR027417">
    <property type="entry name" value="P-loop_NTPase"/>
</dbReference>
<dbReference type="Proteomes" id="UP001652625">
    <property type="component" value="Chromosome 07"/>
</dbReference>
<evidence type="ECO:0000256" key="1">
    <source>
        <dbReference type="ARBA" id="ARBA00006235"/>
    </source>
</evidence>
<dbReference type="Pfam" id="PF06309">
    <property type="entry name" value="Torsin"/>
    <property type="match status" value="1"/>
</dbReference>
<dbReference type="GeneID" id="136082360"/>
<dbReference type="SUPFAM" id="SSF52540">
    <property type="entry name" value="P-loop containing nucleoside triphosphate hydrolases"/>
    <property type="match status" value="1"/>
</dbReference>
<keyword evidence="4" id="KW-1185">Reference proteome</keyword>
<protein>
    <submittedName>
        <fullName evidence="5">Torsin-3A-like isoform X1</fullName>
    </submittedName>
</protein>
<feature type="transmembrane region" description="Helical" evidence="2">
    <location>
        <begin position="20"/>
        <end position="39"/>
    </location>
</feature>
<feature type="domain" description="Torsin-1A C-terminal" evidence="3">
    <location>
        <begin position="543"/>
        <end position="597"/>
    </location>
</feature>
<evidence type="ECO:0000313" key="5">
    <source>
        <dbReference type="RefSeq" id="XP_065657495.1"/>
    </source>
</evidence>
<name>A0ABM4C7B8_HYDVU</name>
<dbReference type="RefSeq" id="XP_065657495.1">
    <property type="nucleotide sequence ID" value="XM_065801423.1"/>
</dbReference>
<comment type="similarity">
    <text evidence="1">Belongs to the ClpA/ClpB family. Torsin subfamily.</text>
</comment>
<proteinExistence type="inferred from homology"/>
<keyword evidence="2" id="KW-0812">Transmembrane</keyword>
<evidence type="ECO:0000256" key="2">
    <source>
        <dbReference type="SAM" id="Phobius"/>
    </source>
</evidence>
<evidence type="ECO:0000313" key="4">
    <source>
        <dbReference type="Proteomes" id="UP001652625"/>
    </source>
</evidence>
<accession>A0ABM4C7B8</accession>
<dbReference type="PANTHER" id="PTHR10760">
    <property type="entry name" value="TORSIN"/>
    <property type="match status" value="1"/>
</dbReference>
<dbReference type="Pfam" id="PF21376">
    <property type="entry name" value="TOR1A_C"/>
    <property type="match status" value="1"/>
</dbReference>
<keyword evidence="2" id="KW-0472">Membrane</keyword>